<dbReference type="Pfam" id="PF13460">
    <property type="entry name" value="NAD_binding_10"/>
    <property type="match status" value="1"/>
</dbReference>
<reference evidence="2" key="1">
    <citation type="submission" date="2020-01" db="EMBL/GenBank/DDBJ databases">
        <authorList>
            <person name="Meier V. D."/>
            <person name="Meier V D."/>
        </authorList>
    </citation>
    <scope>NUCLEOTIDE SEQUENCE</scope>
    <source>
        <strain evidence="2">HLG_WM_MAG_09</strain>
    </source>
</reference>
<gene>
    <name evidence="2" type="ORF">HELGO_WM40250</name>
</gene>
<dbReference type="GO" id="GO:0004029">
    <property type="term" value="F:aldehyde dehydrogenase (NAD+) activity"/>
    <property type="evidence" value="ECO:0007669"/>
    <property type="project" value="TreeGrafter"/>
</dbReference>
<evidence type="ECO:0000259" key="1">
    <source>
        <dbReference type="Pfam" id="PF13460"/>
    </source>
</evidence>
<sequence length="285" mass="31634">MSNQAIRIMGCGDIGRRVAALYQQDGQSVIGWVRGEASLEAGQQQGISMRTGDLDAGSFFPRNTLENQDIFWFVPPPKQGQQDTRLRRFLLAAQDAPRRIVLISTTGVYGDCGGRWIDESEPLKPVAERAVRRVDAEAALQEWGEQYGGDWVILRVPGIYAEDRLPLARLKRGKPVLREEDAPWTNRIHADDLAMVCQRAMAVAPSGNIYNATDGKPSTMTDYFNRVADYAGLARPPQVSLAEAEGVMSAGMMSYLRESRRIGNDKLVRELGVGFRYPSLADFLL</sequence>
<dbReference type="Gene3D" id="3.40.50.720">
    <property type="entry name" value="NAD(P)-binding Rossmann-like Domain"/>
    <property type="match status" value="1"/>
</dbReference>
<dbReference type="InterPro" id="IPR016040">
    <property type="entry name" value="NAD(P)-bd_dom"/>
</dbReference>
<dbReference type="PANTHER" id="PTHR48079">
    <property type="entry name" value="PROTEIN YEEZ"/>
    <property type="match status" value="1"/>
</dbReference>
<accession>A0A6S6U2P3</accession>
<dbReference type="PANTHER" id="PTHR48079:SF6">
    <property type="entry name" value="NAD(P)-BINDING DOMAIN-CONTAINING PROTEIN-RELATED"/>
    <property type="match status" value="1"/>
</dbReference>
<evidence type="ECO:0000313" key="2">
    <source>
        <dbReference type="EMBL" id="CAA6821736.1"/>
    </source>
</evidence>
<dbReference type="InterPro" id="IPR036291">
    <property type="entry name" value="NAD(P)-bd_dom_sf"/>
</dbReference>
<protein>
    <submittedName>
        <fullName evidence="2">Nucleoside-diphosphate-sugar epimerases</fullName>
    </submittedName>
</protein>
<dbReference type="EMBL" id="CACVAT010000360">
    <property type="protein sequence ID" value="CAA6821736.1"/>
    <property type="molecule type" value="Genomic_DNA"/>
</dbReference>
<proteinExistence type="predicted"/>
<name>A0A6S6U2P3_9GAMM</name>
<dbReference type="InterPro" id="IPR051783">
    <property type="entry name" value="NAD(P)-dependent_oxidoreduct"/>
</dbReference>
<dbReference type="SUPFAM" id="SSF51735">
    <property type="entry name" value="NAD(P)-binding Rossmann-fold domains"/>
    <property type="match status" value="1"/>
</dbReference>
<dbReference type="GO" id="GO:0005737">
    <property type="term" value="C:cytoplasm"/>
    <property type="evidence" value="ECO:0007669"/>
    <property type="project" value="TreeGrafter"/>
</dbReference>
<feature type="domain" description="NAD(P)-binding" evidence="1">
    <location>
        <begin position="12"/>
        <end position="197"/>
    </location>
</feature>
<organism evidence="2">
    <name type="scientific">uncultured Thiotrichaceae bacterium</name>
    <dbReference type="NCBI Taxonomy" id="298394"/>
    <lineage>
        <taxon>Bacteria</taxon>
        <taxon>Pseudomonadati</taxon>
        <taxon>Pseudomonadota</taxon>
        <taxon>Gammaproteobacteria</taxon>
        <taxon>Thiotrichales</taxon>
        <taxon>Thiotrichaceae</taxon>
        <taxon>environmental samples</taxon>
    </lineage>
</organism>
<dbReference type="AlphaFoldDB" id="A0A6S6U2P3"/>